<dbReference type="AlphaFoldDB" id="A0A4Y2EVW7"/>
<sequence>MDLKSKLVQMDCTGGIPNNLRIKLVWVMDCIGGIPNSFEEIRWLPNGFALSGIRIVLKSEVDCKWIAWWNSSVLAKSKQSLLPFCGTPVSAPWVKPGVFMVEPQSGENVRTEVGSGNFHTCYLIGAGPGILMASEFHQCNPFAPI</sequence>
<name>A0A4Y2EVW7_ARAVE</name>
<keyword evidence="2" id="KW-1185">Reference proteome</keyword>
<evidence type="ECO:0000313" key="1">
    <source>
        <dbReference type="EMBL" id="GBM33402.1"/>
    </source>
</evidence>
<dbReference type="EMBL" id="BGPR01094085">
    <property type="protein sequence ID" value="GBM33402.1"/>
    <property type="molecule type" value="Genomic_DNA"/>
</dbReference>
<evidence type="ECO:0000313" key="2">
    <source>
        <dbReference type="Proteomes" id="UP000499080"/>
    </source>
</evidence>
<protein>
    <submittedName>
        <fullName evidence="1">Uncharacterized protein</fullName>
    </submittedName>
</protein>
<comment type="caution">
    <text evidence="1">The sequence shown here is derived from an EMBL/GenBank/DDBJ whole genome shotgun (WGS) entry which is preliminary data.</text>
</comment>
<reference evidence="1 2" key="1">
    <citation type="journal article" date="2019" name="Sci. Rep.">
        <title>Orb-weaving spider Araneus ventricosus genome elucidates the spidroin gene catalogue.</title>
        <authorList>
            <person name="Kono N."/>
            <person name="Nakamura H."/>
            <person name="Ohtoshi R."/>
            <person name="Moran D.A.P."/>
            <person name="Shinohara A."/>
            <person name="Yoshida Y."/>
            <person name="Fujiwara M."/>
            <person name="Mori M."/>
            <person name="Tomita M."/>
            <person name="Arakawa K."/>
        </authorList>
    </citation>
    <scope>NUCLEOTIDE SEQUENCE [LARGE SCALE GENOMIC DNA]</scope>
</reference>
<gene>
    <name evidence="1" type="ORF">AVEN_48360_1</name>
</gene>
<proteinExistence type="predicted"/>
<organism evidence="1 2">
    <name type="scientific">Araneus ventricosus</name>
    <name type="common">Orbweaver spider</name>
    <name type="synonym">Epeira ventricosa</name>
    <dbReference type="NCBI Taxonomy" id="182803"/>
    <lineage>
        <taxon>Eukaryota</taxon>
        <taxon>Metazoa</taxon>
        <taxon>Ecdysozoa</taxon>
        <taxon>Arthropoda</taxon>
        <taxon>Chelicerata</taxon>
        <taxon>Arachnida</taxon>
        <taxon>Araneae</taxon>
        <taxon>Araneomorphae</taxon>
        <taxon>Entelegynae</taxon>
        <taxon>Araneoidea</taxon>
        <taxon>Araneidae</taxon>
        <taxon>Araneus</taxon>
    </lineage>
</organism>
<dbReference type="Proteomes" id="UP000499080">
    <property type="component" value="Unassembled WGS sequence"/>
</dbReference>
<accession>A0A4Y2EVW7</accession>